<reference evidence="3" key="1">
    <citation type="journal article" date="2013" name="Proc. Natl. Acad. Sci. U.S.A.">
        <title>Improving the coverage of the cyanobacterial phylum using diversity-driven genome sequencing.</title>
        <authorList>
            <person name="Shih P.M."/>
            <person name="Wu D."/>
            <person name="Latifi A."/>
            <person name="Axen S.D."/>
            <person name="Fewer D.P."/>
            <person name="Talla E."/>
            <person name="Calteau A."/>
            <person name="Cai F."/>
            <person name="Tandeau de Marsac N."/>
            <person name="Rippka R."/>
            <person name="Herdman M."/>
            <person name="Sivonen K."/>
            <person name="Coursin T."/>
            <person name="Laurent T."/>
            <person name="Goodwin L."/>
            <person name="Nolan M."/>
            <person name="Davenport K.W."/>
            <person name="Han C.S."/>
            <person name="Rubin E.M."/>
            <person name="Eisen J.A."/>
            <person name="Woyke T."/>
            <person name="Gugger M."/>
            <person name="Kerfeld C.A."/>
        </authorList>
    </citation>
    <scope>NUCLEOTIDE SEQUENCE [LARGE SCALE GENOMIC DNA]</scope>
    <source>
        <strain evidence="3">ATCC 29140 / PCC 7202</strain>
    </source>
</reference>
<dbReference type="KEGG" id="csn:Cyast_2847"/>
<dbReference type="AlphaFoldDB" id="K9YQP4"/>
<proteinExistence type="predicted"/>
<organism evidence="2 3">
    <name type="scientific">Cyanobacterium stanieri (strain ATCC 29140 / PCC 7202)</name>
    <dbReference type="NCBI Taxonomy" id="292563"/>
    <lineage>
        <taxon>Bacteria</taxon>
        <taxon>Bacillati</taxon>
        <taxon>Cyanobacteriota</taxon>
        <taxon>Cyanophyceae</taxon>
        <taxon>Oscillatoriophycideae</taxon>
        <taxon>Chroococcales</taxon>
        <taxon>Geminocystaceae</taxon>
        <taxon>Cyanobacterium</taxon>
    </lineage>
</organism>
<accession>K9YQP4</accession>
<sequence>MASPHAVKKYLAYWFQLQKPVIIARQNKAILPNRVIMGDRYSLEFERCWDLISDPATGDCYVQGTFQTIQQLLSSKWDISDCARCSMPVPIIDIGAQESSCVCNDLDNWPNDQLPSPREPVDDSQALSNIRRRLNRTSQSS</sequence>
<evidence type="ECO:0000256" key="1">
    <source>
        <dbReference type="SAM" id="MobiDB-lite"/>
    </source>
</evidence>
<name>K9YQP4_CYASC</name>
<dbReference type="PATRIC" id="fig|292563.3.peg.2969"/>
<feature type="region of interest" description="Disordered" evidence="1">
    <location>
        <begin position="112"/>
        <end position="141"/>
    </location>
</feature>
<keyword evidence="3" id="KW-1185">Reference proteome</keyword>
<dbReference type="Proteomes" id="UP000010483">
    <property type="component" value="Chromosome"/>
</dbReference>
<dbReference type="STRING" id="292563.Cyast_2847"/>
<dbReference type="EMBL" id="CP003940">
    <property type="protein sequence ID" value="AFZ48787.1"/>
    <property type="molecule type" value="Genomic_DNA"/>
</dbReference>
<protein>
    <submittedName>
        <fullName evidence="2">Uncharacterized protein</fullName>
    </submittedName>
</protein>
<evidence type="ECO:0000313" key="2">
    <source>
        <dbReference type="EMBL" id="AFZ48787.1"/>
    </source>
</evidence>
<dbReference type="HOGENOM" id="CLU_116628_0_0_3"/>
<gene>
    <name evidence="2" type="ordered locus">Cyast_2847</name>
</gene>
<evidence type="ECO:0000313" key="3">
    <source>
        <dbReference type="Proteomes" id="UP000010483"/>
    </source>
</evidence>
<dbReference type="eggNOG" id="ENOG50317WH">
    <property type="taxonomic scope" value="Bacteria"/>
</dbReference>
<dbReference type="BioCyc" id="CSTA292563:G1353-2851-MONOMER"/>